<dbReference type="OrthoDB" id="2310604at2"/>
<gene>
    <name evidence="1" type="ORF">FD33_GL001664</name>
</gene>
<proteinExistence type="predicted"/>
<dbReference type="EMBL" id="AZES01000001">
    <property type="protein sequence ID" value="KRL32642.1"/>
    <property type="molecule type" value="Genomic_DNA"/>
</dbReference>
<dbReference type="PATRIC" id="fig|1122151.5.peg.1726"/>
<accession>A0A0R1PSB1</accession>
<sequence length="337" mass="36703">MFLEARYFSTDVVHWGLTGSNNTDSNVYSKLAVFESIPALATGTAETTIYDVSDDNKAITDSSTDNTVYNGDSLNFDYNLTWDDTSRQNWQSIAADLNLPSDVDYKSATITYHGTNGDSTVETIAKSSDLSNNEFKYKLAHDLGTKNSNSDYTSADIVVNGTADNQTNSAITVDAEPASFDGSNAIETTSTPKFVIDGQNVVNKILDLEVSPKLNFQSINYGSTKKILGRTNDFDVSVTSLKNPWVLRASTTGLYNGSQPFYGNLIYKDSATSDQIVLSSTPQTIDEDLTSHTTKTVDDISDDWTSNSGLLLENDTSKENKAGQYTGTLNWTAINSL</sequence>
<name>A0A0R1PSB1_9LACO</name>
<dbReference type="Proteomes" id="UP000051908">
    <property type="component" value="Unassembled WGS sequence"/>
</dbReference>
<protein>
    <recommendedName>
        <fullName evidence="3">WxL domain-containing protein</fullName>
    </recommendedName>
</protein>
<keyword evidence="2" id="KW-1185">Reference proteome</keyword>
<evidence type="ECO:0008006" key="3">
    <source>
        <dbReference type="Google" id="ProtNLM"/>
    </source>
</evidence>
<evidence type="ECO:0000313" key="2">
    <source>
        <dbReference type="Proteomes" id="UP000051908"/>
    </source>
</evidence>
<reference evidence="1 2" key="1">
    <citation type="journal article" date="2015" name="Genome Announc.">
        <title>Expanding the biotechnology potential of lactobacilli through comparative genomics of 213 strains and associated genera.</title>
        <authorList>
            <person name="Sun Z."/>
            <person name="Harris H.M."/>
            <person name="McCann A."/>
            <person name="Guo C."/>
            <person name="Argimon S."/>
            <person name="Zhang W."/>
            <person name="Yang X."/>
            <person name="Jeffery I.B."/>
            <person name="Cooney J.C."/>
            <person name="Kagawa T.F."/>
            <person name="Liu W."/>
            <person name="Song Y."/>
            <person name="Salvetti E."/>
            <person name="Wrobel A."/>
            <person name="Rasinkangas P."/>
            <person name="Parkhill J."/>
            <person name="Rea M.C."/>
            <person name="O'Sullivan O."/>
            <person name="Ritari J."/>
            <person name="Douillard F.P."/>
            <person name="Paul Ross R."/>
            <person name="Yang R."/>
            <person name="Briner A.E."/>
            <person name="Felis G.E."/>
            <person name="de Vos W.M."/>
            <person name="Barrangou R."/>
            <person name="Klaenhammer T.R."/>
            <person name="Caufield P.W."/>
            <person name="Cui Y."/>
            <person name="Zhang H."/>
            <person name="O'Toole P.W."/>
        </authorList>
    </citation>
    <scope>NUCLEOTIDE SEQUENCE [LARGE SCALE GENOMIC DNA]</scope>
    <source>
        <strain evidence="1 2">DSM 13238</strain>
    </source>
</reference>
<comment type="caution">
    <text evidence="1">The sequence shown here is derived from an EMBL/GenBank/DDBJ whole genome shotgun (WGS) entry which is preliminary data.</text>
</comment>
<organism evidence="1 2">
    <name type="scientific">Companilactobacillus paralimentarius DSM 13238 = JCM 10415</name>
    <dbReference type="NCBI Taxonomy" id="1122151"/>
    <lineage>
        <taxon>Bacteria</taxon>
        <taxon>Bacillati</taxon>
        <taxon>Bacillota</taxon>
        <taxon>Bacilli</taxon>
        <taxon>Lactobacillales</taxon>
        <taxon>Lactobacillaceae</taxon>
        <taxon>Companilactobacillus</taxon>
    </lineage>
</organism>
<evidence type="ECO:0000313" key="1">
    <source>
        <dbReference type="EMBL" id="KRL32642.1"/>
    </source>
</evidence>
<dbReference type="RefSeq" id="WP_056955646.1">
    <property type="nucleotide sequence ID" value="NZ_AZES01000001.1"/>
</dbReference>
<dbReference type="GeneID" id="96666721"/>
<dbReference type="AlphaFoldDB" id="A0A0R1PSB1"/>